<organism evidence="1 2">
    <name type="scientific">Bacteroides fragilis str. S36L11</name>
    <dbReference type="NCBI Taxonomy" id="1339327"/>
    <lineage>
        <taxon>Bacteria</taxon>
        <taxon>Pseudomonadati</taxon>
        <taxon>Bacteroidota</taxon>
        <taxon>Bacteroidia</taxon>
        <taxon>Bacteroidales</taxon>
        <taxon>Bacteroidaceae</taxon>
        <taxon>Bacteroides</taxon>
    </lineage>
</organism>
<name>A0A015Z8R1_BACFG</name>
<evidence type="ECO:0000313" key="2">
    <source>
        <dbReference type="Proteomes" id="UP000022082"/>
    </source>
</evidence>
<dbReference type="EMBL" id="JGDJ01000060">
    <property type="protein sequence ID" value="EXZ31244.1"/>
    <property type="molecule type" value="Genomic_DNA"/>
</dbReference>
<dbReference type="Proteomes" id="UP000022082">
    <property type="component" value="Unassembled WGS sequence"/>
</dbReference>
<dbReference type="AlphaFoldDB" id="A0A015Z8R1"/>
<gene>
    <name evidence="1" type="ORF">M136_4999</name>
</gene>
<accession>A0A015Z8R1</accession>
<reference evidence="1 2" key="1">
    <citation type="submission" date="2014-02" db="EMBL/GenBank/DDBJ databases">
        <authorList>
            <person name="Sears C."/>
            <person name="Carroll K."/>
            <person name="Sack B.R."/>
            <person name="Qadri F."/>
            <person name="Myers L.L."/>
            <person name="Chung G.-T."/>
            <person name="Escheverria P."/>
            <person name="Fraser C.M."/>
            <person name="Sadzewicz L."/>
            <person name="Shefchek K.A."/>
            <person name="Tallon L."/>
            <person name="Das S.P."/>
            <person name="Daugherty S."/>
            <person name="Mongodin E.F."/>
        </authorList>
    </citation>
    <scope>NUCLEOTIDE SEQUENCE [LARGE SCALE GENOMIC DNA]</scope>
    <source>
        <strain evidence="1 2">S36L11</strain>
    </source>
</reference>
<evidence type="ECO:0000313" key="1">
    <source>
        <dbReference type="EMBL" id="EXZ31244.1"/>
    </source>
</evidence>
<sequence>MNELLQLEVELKKVESSNIEYLPEYGYSPKEEIIQLIKEDISDVKKEIDINLQLETSGISSEYTEKNLEEERTNLCLIQGLSRYC</sequence>
<dbReference type="PATRIC" id="fig|1339327.3.peg.263"/>
<proteinExistence type="predicted"/>
<comment type="caution">
    <text evidence="1">The sequence shown here is derived from an EMBL/GenBank/DDBJ whole genome shotgun (WGS) entry which is preliminary data.</text>
</comment>
<protein>
    <submittedName>
        <fullName evidence="1">Uncharacterized protein</fullName>
    </submittedName>
</protein>